<feature type="domain" description="Ppx/GppA phosphatase N-terminal" evidence="1">
    <location>
        <begin position="30"/>
        <end position="303"/>
    </location>
</feature>
<accession>A0A094WAT6</accession>
<dbReference type="CDD" id="cd24052">
    <property type="entry name" value="ASKHA_NBD_HpPPX-GppA-like"/>
    <property type="match status" value="1"/>
</dbReference>
<evidence type="ECO:0000259" key="1">
    <source>
        <dbReference type="Pfam" id="PF02541"/>
    </source>
</evidence>
<dbReference type="Gene3D" id="3.30.420.150">
    <property type="entry name" value="Exopolyphosphatase. Domain 2"/>
    <property type="match status" value="1"/>
</dbReference>
<gene>
    <name evidence="2" type="ORF">LptCag_2083</name>
</gene>
<dbReference type="RefSeq" id="WP_036080771.1">
    <property type="nucleotide sequence ID" value="NZ_JBPKCJ010000002.1"/>
</dbReference>
<protein>
    <submittedName>
        <fullName evidence="2">Exopolyphosphatase</fullName>
        <ecNumber evidence="2">3.6.1.11</ecNumber>
    </submittedName>
</protein>
<dbReference type="Proteomes" id="UP000029452">
    <property type="component" value="Unassembled WGS sequence"/>
</dbReference>
<dbReference type="InterPro" id="IPR050273">
    <property type="entry name" value="GppA/Ppx_hydrolase"/>
</dbReference>
<dbReference type="GO" id="GO:0004309">
    <property type="term" value="F:exopolyphosphatase activity"/>
    <property type="evidence" value="ECO:0007669"/>
    <property type="project" value="UniProtKB-EC"/>
</dbReference>
<dbReference type="Gene3D" id="3.30.420.40">
    <property type="match status" value="1"/>
</dbReference>
<proteinExistence type="predicted"/>
<reference evidence="2 3" key="1">
    <citation type="submission" date="2014-06" db="EMBL/GenBank/DDBJ databases">
        <title>Draft genome sequence of iron oxidizing acidophile Leptospirillum ferriphilum DSM14647.</title>
        <authorList>
            <person name="Cardenas J.P."/>
            <person name="Lazcano M."/>
            <person name="Ossandon F.J."/>
            <person name="Corbett M."/>
            <person name="Holmes D.S."/>
            <person name="Watkin E."/>
        </authorList>
    </citation>
    <scope>NUCLEOTIDE SEQUENCE [LARGE SCALE GENOMIC DNA]</scope>
    <source>
        <strain evidence="2 3">DSM 14647</strain>
    </source>
</reference>
<name>A0A094WAT6_9BACT</name>
<keyword evidence="2" id="KW-0378">Hydrolase</keyword>
<comment type="caution">
    <text evidence="2">The sequence shown here is derived from an EMBL/GenBank/DDBJ whole genome shotgun (WGS) entry which is preliminary data.</text>
</comment>
<dbReference type="AlphaFoldDB" id="A0A094WAT6"/>
<sequence length="518" mass="58904">MSLEKIAIIDIGSNSMRLEILARRGSDYWLVEKQKETARISSGMYNETTITRESLERAKLALEKFSSLIAFHRADHIRCVATSAVRDAKNQADVLELLGSNLPYKIEVLSGEEEAFYSYFGVKNSLDLDDGVVFDVGGGSTEFISVRKGQMDTVCTLPLGAVRLTELFFRKNQGPTTREWKKLEKHIDRVLSEAPSSLLSSAPRLVGVGGTVRQIARISQRLQKYPLYPIVHQYVVQKREMDRIMTSVREMSFSQRSEVLGIPRDRADILPAGILLISRILDLFRSESLTVSQQGLRYGLFMEYYRGGREKFSESPAKLTLRRISRKYGSYRDSRNHRKLTLALGMALYPDTFSDPRQRILLSTVSTLSMTPLYFHPVTDTSNIGPLFLEEDLQGFSHPERVMITLALIRSRNPQEQDFRKNMKPFSDMLTPDQINKVNHYARLTTLARDALLFSGGRSPVLSYTDPYLMIADPGNSDEDNHFESTLIQTQERDLGKGRNVIIQWMRYVPPQGGAHHH</sequence>
<dbReference type="InterPro" id="IPR043129">
    <property type="entry name" value="ATPase_NBD"/>
</dbReference>
<dbReference type="EC" id="3.6.1.11" evidence="2"/>
<dbReference type="SUPFAM" id="SSF53067">
    <property type="entry name" value="Actin-like ATPase domain"/>
    <property type="match status" value="2"/>
</dbReference>
<dbReference type="PANTHER" id="PTHR30005">
    <property type="entry name" value="EXOPOLYPHOSPHATASE"/>
    <property type="match status" value="1"/>
</dbReference>
<evidence type="ECO:0000313" key="3">
    <source>
        <dbReference type="Proteomes" id="UP000029452"/>
    </source>
</evidence>
<organism evidence="2 3">
    <name type="scientific">Leptospirillum ferriphilum</name>
    <dbReference type="NCBI Taxonomy" id="178606"/>
    <lineage>
        <taxon>Bacteria</taxon>
        <taxon>Pseudomonadati</taxon>
        <taxon>Nitrospirota</taxon>
        <taxon>Nitrospiria</taxon>
        <taxon>Nitrospirales</taxon>
        <taxon>Nitrospiraceae</taxon>
        <taxon>Leptospirillum</taxon>
    </lineage>
</organism>
<dbReference type="PATRIC" id="fig|178606.4.peg.619"/>
<evidence type="ECO:0000313" key="2">
    <source>
        <dbReference type="EMBL" id="KGA94653.1"/>
    </source>
</evidence>
<dbReference type="InterPro" id="IPR003695">
    <property type="entry name" value="Ppx_GppA_N"/>
</dbReference>
<dbReference type="EMBL" id="JPGK01000002">
    <property type="protein sequence ID" value="KGA94653.1"/>
    <property type="molecule type" value="Genomic_DNA"/>
</dbReference>
<dbReference type="Pfam" id="PF02541">
    <property type="entry name" value="Ppx-GppA"/>
    <property type="match status" value="1"/>
</dbReference>
<dbReference type="PANTHER" id="PTHR30005:SF0">
    <property type="entry name" value="RETROGRADE REGULATION PROTEIN 2"/>
    <property type="match status" value="1"/>
</dbReference>